<keyword evidence="3" id="KW-1185">Reference proteome</keyword>
<accession>A0A4R8GQY3</accession>
<evidence type="ECO:0000313" key="3">
    <source>
        <dbReference type="Proteomes" id="UP000295832"/>
    </source>
</evidence>
<comment type="caution">
    <text evidence="2">The sequence shown here is derived from an EMBL/GenBank/DDBJ whole genome shotgun (WGS) entry which is preliminary data.</text>
</comment>
<feature type="transmembrane region" description="Helical" evidence="1">
    <location>
        <begin position="21"/>
        <end position="39"/>
    </location>
</feature>
<gene>
    <name evidence="2" type="ORF">C7959_1311</name>
</gene>
<dbReference type="AlphaFoldDB" id="A0A4R8GQY3"/>
<dbReference type="Proteomes" id="UP000295832">
    <property type="component" value="Unassembled WGS sequence"/>
</dbReference>
<keyword evidence="1" id="KW-0812">Transmembrane</keyword>
<sequence length="195" mass="21502">MNNLFGKDGLLNKSQFKFIRYLLVLILAGVFLMLLGDFGNDISGSNSKKKLTTKQSGTYASADLSLEEIIEDKLTAILSEIDGVGDVSVDITLDSATEYTYAKNHQDSRQETIEEDNAGGNRKTIQYENRSDIVLLNKGGEQIPLIKKEVKPKIRGVLVVAEGAQDSYIKSNLFRAIKVGLGVPSYKIVILSKER</sequence>
<dbReference type="RefSeq" id="WP_134118275.1">
    <property type="nucleotide sequence ID" value="NZ_SOEG01000031.1"/>
</dbReference>
<reference evidence="2 3" key="1">
    <citation type="submission" date="2019-03" db="EMBL/GenBank/DDBJ databases">
        <title>Subsurface microbial communities from deep shales in Ohio and West Virginia, USA.</title>
        <authorList>
            <person name="Wrighton K."/>
        </authorList>
    </citation>
    <scope>NUCLEOTIDE SEQUENCE [LARGE SCALE GENOMIC DNA]</scope>
    <source>
        <strain evidence="2 3">MSL 6dP</strain>
    </source>
</reference>
<organism evidence="2 3">
    <name type="scientific">Orenia marismortui</name>
    <dbReference type="NCBI Taxonomy" id="46469"/>
    <lineage>
        <taxon>Bacteria</taxon>
        <taxon>Bacillati</taxon>
        <taxon>Bacillota</taxon>
        <taxon>Clostridia</taxon>
        <taxon>Halanaerobiales</taxon>
        <taxon>Halobacteroidaceae</taxon>
        <taxon>Orenia</taxon>
    </lineage>
</organism>
<protein>
    <submittedName>
        <fullName evidence="2">Stage III sporulation protein AG</fullName>
    </submittedName>
</protein>
<proteinExistence type="predicted"/>
<evidence type="ECO:0000256" key="1">
    <source>
        <dbReference type="SAM" id="Phobius"/>
    </source>
</evidence>
<evidence type="ECO:0000313" key="2">
    <source>
        <dbReference type="EMBL" id="TDX48236.1"/>
    </source>
</evidence>
<name>A0A4R8GQY3_9FIRM</name>
<keyword evidence="1" id="KW-1133">Transmembrane helix</keyword>
<dbReference type="STRING" id="926561.GCA_000379025_02812"/>
<dbReference type="EMBL" id="SOEG01000031">
    <property type="protein sequence ID" value="TDX48236.1"/>
    <property type="molecule type" value="Genomic_DNA"/>
</dbReference>
<keyword evidence="1" id="KW-0472">Membrane</keyword>